<organism evidence="3 4">
    <name type="scientific">Pannus brasiliensis CCIBt3594</name>
    <dbReference type="NCBI Taxonomy" id="1427578"/>
    <lineage>
        <taxon>Bacteria</taxon>
        <taxon>Bacillati</taxon>
        <taxon>Cyanobacteriota</taxon>
        <taxon>Cyanophyceae</taxon>
        <taxon>Oscillatoriophycideae</taxon>
        <taxon>Chroococcales</taxon>
        <taxon>Microcystaceae</taxon>
        <taxon>Pannus</taxon>
    </lineage>
</organism>
<dbReference type="SUPFAM" id="SSF48208">
    <property type="entry name" value="Six-hairpin glycosidases"/>
    <property type="match status" value="1"/>
</dbReference>
<name>A0AAW9QV61_9CHRO</name>
<dbReference type="InterPro" id="IPR008928">
    <property type="entry name" value="6-hairpin_glycosidase_sf"/>
</dbReference>
<feature type="domain" description="GH15-like" evidence="1">
    <location>
        <begin position="297"/>
        <end position="689"/>
    </location>
</feature>
<dbReference type="InterPro" id="IPR011613">
    <property type="entry name" value="GH15-like"/>
</dbReference>
<reference evidence="3 4" key="1">
    <citation type="submission" date="2024-01" db="EMBL/GenBank/DDBJ databases">
        <title>Genomic insights into the taxonomy and metabolism of the cyanobacterium Pannus brasiliensis CCIBt3594.</title>
        <authorList>
            <person name="Machado M."/>
            <person name="Botero N.B."/>
            <person name="Andreote A.P.D."/>
            <person name="Feitosa A.M.T."/>
            <person name="Popin R."/>
            <person name="Sivonen K."/>
            <person name="Fiore M.F."/>
        </authorList>
    </citation>
    <scope>NUCLEOTIDE SEQUENCE [LARGE SCALE GENOMIC DNA]</scope>
    <source>
        <strain evidence="3 4">CCIBt3594</strain>
    </source>
</reference>
<dbReference type="Gene3D" id="1.50.10.10">
    <property type="match status" value="1"/>
</dbReference>
<dbReference type="Proteomes" id="UP001328733">
    <property type="component" value="Unassembled WGS sequence"/>
</dbReference>
<dbReference type="InterPro" id="IPR011013">
    <property type="entry name" value="Gal_mutarotase_sf_dom"/>
</dbReference>
<feature type="domain" description="Glucodextranase N-terminal" evidence="2">
    <location>
        <begin position="10"/>
        <end position="278"/>
    </location>
</feature>
<gene>
    <name evidence="3" type="ORF">V0288_09085</name>
</gene>
<keyword evidence="4" id="KW-1185">Reference proteome</keyword>
<dbReference type="Pfam" id="PF00723">
    <property type="entry name" value="Glyco_hydro_15"/>
    <property type="match status" value="1"/>
</dbReference>
<accession>A0AAW9QV61</accession>
<dbReference type="PANTHER" id="PTHR31616:SF0">
    <property type="entry name" value="GLUCAN 1,4-ALPHA-GLUCOSIDASE"/>
    <property type="match status" value="1"/>
</dbReference>
<evidence type="ECO:0000313" key="3">
    <source>
        <dbReference type="EMBL" id="MEG3437271.1"/>
    </source>
</evidence>
<dbReference type="PANTHER" id="PTHR31616">
    <property type="entry name" value="TREHALASE"/>
    <property type="match status" value="1"/>
</dbReference>
<dbReference type="RefSeq" id="WP_332864754.1">
    <property type="nucleotide sequence ID" value="NZ_JBAFSM010000014.1"/>
</dbReference>
<evidence type="ECO:0000259" key="1">
    <source>
        <dbReference type="Pfam" id="PF00723"/>
    </source>
</evidence>
<dbReference type="AlphaFoldDB" id="A0AAW9QV61"/>
<dbReference type="EMBL" id="JBAFSM010000014">
    <property type="protein sequence ID" value="MEG3437271.1"/>
    <property type="molecule type" value="Genomic_DNA"/>
</dbReference>
<dbReference type="InterPro" id="IPR015220">
    <property type="entry name" value="Glucodextranase_N"/>
</dbReference>
<comment type="caution">
    <text evidence="3">The sequence shown here is derived from an EMBL/GenBank/DDBJ whole genome shotgun (WGS) entry which is preliminary data.</text>
</comment>
<dbReference type="GO" id="GO:0005975">
    <property type="term" value="P:carbohydrate metabolic process"/>
    <property type="evidence" value="ECO:0007669"/>
    <property type="project" value="InterPro"/>
</dbReference>
<evidence type="ECO:0000259" key="2">
    <source>
        <dbReference type="Pfam" id="PF09137"/>
    </source>
</evidence>
<dbReference type="Gene3D" id="2.70.98.10">
    <property type="match status" value="1"/>
</dbReference>
<keyword evidence="3" id="KW-0378">Hydrolase</keyword>
<sequence>MVRFYNRSAAFGAPGIEPRWTQASKDGIGTAYYSASRVWFTIWNGAITEVYYPTVDRPQIRDLQYLISDGQSFFHEEKRHLDSRVERMWPHGLGYRIHNRDPLDRYTVIKEVISDPRFSCVLQRTRLTGDPSIVSKLQLYALCAPHLNVGGWGNHASVTEVAGQFILTARKGKTWLALGATIPFARLSCGYVGKSDGWTDLADNFRMDWQFDRAPNGNIALTGQLDLESDRLYRSGNSIEFTLGLAFGDSVHNAISTLFQSLELSFDRQEETYKQQWDGICQSILPLDEQSGDGGNLYHSSFSLLLAHEDKSYPGAMIASLSIPWGEAMGDLNQGGYHLVWTRDMVNSATALLAAGDRQTPTRALVYLATNQGEDGGFAQNFWIDGDPYWTGIQLDEVAFPILLAWKLQKLNALVNFDIYPMVLRAAGFLVRQGPVTQQERWEEAGGFSPSTLAACIAALICASAFARARKDGETARFLEEYADFLESHLETWTVTNEGTLVPGIRRHYIRINPASIDDPRPDENPDRKTLAIANHPPDERKEFPAKEIVDAGFLQLVRFGIRKPDDPIVLDSIKVIDAVIKVDTFSGPCWHRYNHDGYGQREDGGPFVGWGKGRAWPLLTGERGHYELAAGHDPKPYIQAMERFASSTGLLPEQVWDEADRPEIHMFSGHATGSAMPLMWAHAEYINLLRSTRDGKGFDFIPEVADRYLGDRHDCKSLEIWKFNRQIDRVNRGQLFRIQAQAPFRLHWSRDNWQNVQDTDSIATVLDIHYVDLAVAGDWQGAIDFTFFWTHSQKWENRDFRVAID</sequence>
<dbReference type="GO" id="GO:0030246">
    <property type="term" value="F:carbohydrate binding"/>
    <property type="evidence" value="ECO:0007669"/>
    <property type="project" value="InterPro"/>
</dbReference>
<dbReference type="SUPFAM" id="SSF74650">
    <property type="entry name" value="Galactose mutarotase-like"/>
    <property type="match status" value="1"/>
</dbReference>
<dbReference type="GO" id="GO:0004553">
    <property type="term" value="F:hydrolase activity, hydrolyzing O-glycosyl compounds"/>
    <property type="evidence" value="ECO:0007669"/>
    <property type="project" value="UniProtKB-ARBA"/>
</dbReference>
<proteinExistence type="predicted"/>
<protein>
    <submittedName>
        <fullName evidence="3">Glycoside hydrolase family 15 protein</fullName>
    </submittedName>
</protein>
<dbReference type="Pfam" id="PF09137">
    <property type="entry name" value="Glucodextran_N"/>
    <property type="match status" value="1"/>
</dbReference>
<evidence type="ECO:0000313" key="4">
    <source>
        <dbReference type="Proteomes" id="UP001328733"/>
    </source>
</evidence>
<dbReference type="GO" id="GO:0016757">
    <property type="term" value="F:glycosyltransferase activity"/>
    <property type="evidence" value="ECO:0007669"/>
    <property type="project" value="UniProtKB-ARBA"/>
</dbReference>
<dbReference type="CDD" id="cd07430">
    <property type="entry name" value="GH15_N"/>
    <property type="match status" value="1"/>
</dbReference>
<dbReference type="InterPro" id="IPR014718">
    <property type="entry name" value="GH-type_carb-bd"/>
</dbReference>
<dbReference type="InterPro" id="IPR012341">
    <property type="entry name" value="6hp_glycosidase-like_sf"/>
</dbReference>